<name>A0A9D4UKZ3_ADICA</name>
<reference evidence="2" key="1">
    <citation type="submission" date="2021-01" db="EMBL/GenBank/DDBJ databases">
        <title>Adiantum capillus-veneris genome.</title>
        <authorList>
            <person name="Fang Y."/>
            <person name="Liao Q."/>
        </authorList>
    </citation>
    <scope>NUCLEOTIDE SEQUENCE</scope>
    <source>
        <strain evidence="2">H3</strain>
        <tissue evidence="2">Leaf</tissue>
    </source>
</reference>
<accession>A0A9D4UKZ3</accession>
<gene>
    <name evidence="2" type="ORF">GOP47_0015514</name>
</gene>
<keyword evidence="3" id="KW-1185">Reference proteome</keyword>
<organism evidence="2 3">
    <name type="scientific">Adiantum capillus-veneris</name>
    <name type="common">Maidenhair fern</name>
    <dbReference type="NCBI Taxonomy" id="13818"/>
    <lineage>
        <taxon>Eukaryota</taxon>
        <taxon>Viridiplantae</taxon>
        <taxon>Streptophyta</taxon>
        <taxon>Embryophyta</taxon>
        <taxon>Tracheophyta</taxon>
        <taxon>Polypodiopsida</taxon>
        <taxon>Polypodiidae</taxon>
        <taxon>Polypodiales</taxon>
        <taxon>Pteridineae</taxon>
        <taxon>Pteridaceae</taxon>
        <taxon>Vittarioideae</taxon>
        <taxon>Adiantum</taxon>
    </lineage>
</organism>
<comment type="caution">
    <text evidence="2">The sequence shown here is derived from an EMBL/GenBank/DDBJ whole genome shotgun (WGS) entry which is preliminary data.</text>
</comment>
<evidence type="ECO:0000313" key="3">
    <source>
        <dbReference type="Proteomes" id="UP000886520"/>
    </source>
</evidence>
<dbReference type="EMBL" id="JABFUD020000015">
    <property type="protein sequence ID" value="KAI5069213.1"/>
    <property type="molecule type" value="Genomic_DNA"/>
</dbReference>
<sequence>MFRALETKEKTPNKGFYHRWKHHNHSSSTQVGAGECVSKGYSAPFEKKGASSLGQAVRQQRQQRQATQSNLDLENRPLVSLRLLHSFLQLDLLREVQVSMHAGEDVLLLISIEVWSLLISFLEQ</sequence>
<dbReference type="Proteomes" id="UP000886520">
    <property type="component" value="Chromosome 15"/>
</dbReference>
<evidence type="ECO:0000313" key="2">
    <source>
        <dbReference type="EMBL" id="KAI5069213.1"/>
    </source>
</evidence>
<protein>
    <submittedName>
        <fullName evidence="2">Uncharacterized protein</fullName>
    </submittedName>
</protein>
<feature type="region of interest" description="Disordered" evidence="1">
    <location>
        <begin position="46"/>
        <end position="71"/>
    </location>
</feature>
<proteinExistence type="predicted"/>
<dbReference type="AlphaFoldDB" id="A0A9D4UKZ3"/>
<evidence type="ECO:0000256" key="1">
    <source>
        <dbReference type="SAM" id="MobiDB-lite"/>
    </source>
</evidence>
<feature type="compositionally biased region" description="Low complexity" evidence="1">
    <location>
        <begin position="55"/>
        <end position="68"/>
    </location>
</feature>